<dbReference type="Proteomes" id="UP000245207">
    <property type="component" value="Unassembled WGS sequence"/>
</dbReference>
<comment type="caution">
    <text evidence="2">The sequence shown here is derived from an EMBL/GenBank/DDBJ whole genome shotgun (WGS) entry which is preliminary data.</text>
</comment>
<dbReference type="EMBL" id="PKPP01014734">
    <property type="protein sequence ID" value="PWA39332.1"/>
    <property type="molecule type" value="Genomic_DNA"/>
</dbReference>
<feature type="region of interest" description="Disordered" evidence="1">
    <location>
        <begin position="360"/>
        <end position="379"/>
    </location>
</feature>
<gene>
    <name evidence="2" type="ORF">CTI12_AA572850</name>
</gene>
<proteinExistence type="predicted"/>
<evidence type="ECO:0000313" key="2">
    <source>
        <dbReference type="EMBL" id="PWA39332.1"/>
    </source>
</evidence>
<evidence type="ECO:0000256" key="1">
    <source>
        <dbReference type="SAM" id="MobiDB-lite"/>
    </source>
</evidence>
<keyword evidence="3" id="KW-1185">Reference proteome</keyword>
<dbReference type="AlphaFoldDB" id="A0A2U1KRE8"/>
<name>A0A2U1KRE8_ARTAN</name>
<dbReference type="STRING" id="35608.A0A2U1KRE8"/>
<feature type="compositionally biased region" description="Basic and acidic residues" evidence="1">
    <location>
        <begin position="361"/>
        <end position="379"/>
    </location>
</feature>
<accession>A0A2U1KRE8</accession>
<evidence type="ECO:0000313" key="3">
    <source>
        <dbReference type="Proteomes" id="UP000245207"/>
    </source>
</evidence>
<reference evidence="2 3" key="1">
    <citation type="journal article" date="2018" name="Mol. Plant">
        <title>The genome of Artemisia annua provides insight into the evolution of Asteraceae family and artemisinin biosynthesis.</title>
        <authorList>
            <person name="Shen Q."/>
            <person name="Zhang L."/>
            <person name="Liao Z."/>
            <person name="Wang S."/>
            <person name="Yan T."/>
            <person name="Shi P."/>
            <person name="Liu M."/>
            <person name="Fu X."/>
            <person name="Pan Q."/>
            <person name="Wang Y."/>
            <person name="Lv Z."/>
            <person name="Lu X."/>
            <person name="Zhang F."/>
            <person name="Jiang W."/>
            <person name="Ma Y."/>
            <person name="Chen M."/>
            <person name="Hao X."/>
            <person name="Li L."/>
            <person name="Tang Y."/>
            <person name="Lv G."/>
            <person name="Zhou Y."/>
            <person name="Sun X."/>
            <person name="Brodelius P.E."/>
            <person name="Rose J.K.C."/>
            <person name="Tang K."/>
        </authorList>
    </citation>
    <scope>NUCLEOTIDE SEQUENCE [LARGE SCALE GENOMIC DNA]</scope>
    <source>
        <strain evidence="3">cv. Huhao1</strain>
        <tissue evidence="2">Leaf</tissue>
    </source>
</reference>
<protein>
    <submittedName>
        <fullName evidence="2">Uncharacterized protein</fullName>
    </submittedName>
</protein>
<sequence>MAEFQGHNEALKCIPGLTLSQHPPEQRKDLFLKKLKSIVIAKSVHPTEFDGYTIRERFSKMGWEQLLNFNCDKIYRRVVIQWTSSLSRNGDELTGIVDGKSYTITPAIVRDLLKVDTRTDLQYARFNQADLQTITDENKIRWLEACKTVFGRELDDVAKQFAISVLNLTPLVKILWGIGLWTFHPRLEYPNHVLAREIYLLHALYTGDYLHSFAHLMIDDIWSMYVDEYQQTIPHGYYISEILNRLGAVSENEHVEVVDLSHRQITRSSFRDLDFSESPTRYIIYDRVLKQRVTVLKKAIEVDAPPQSPPHPMPIPNPHADMTNNPEDLIKKQLSQSKKQLDEMMSIVSNMQKQMEQQAFKAERREQERELREQEQEKRAEEREKLAEIWAHANGVDEFQFPFFCSFLRTERSANNQTDVLLTELLADLQS</sequence>
<organism evidence="2 3">
    <name type="scientific">Artemisia annua</name>
    <name type="common">Sweet wormwood</name>
    <dbReference type="NCBI Taxonomy" id="35608"/>
    <lineage>
        <taxon>Eukaryota</taxon>
        <taxon>Viridiplantae</taxon>
        <taxon>Streptophyta</taxon>
        <taxon>Embryophyta</taxon>
        <taxon>Tracheophyta</taxon>
        <taxon>Spermatophyta</taxon>
        <taxon>Magnoliopsida</taxon>
        <taxon>eudicotyledons</taxon>
        <taxon>Gunneridae</taxon>
        <taxon>Pentapetalae</taxon>
        <taxon>asterids</taxon>
        <taxon>campanulids</taxon>
        <taxon>Asterales</taxon>
        <taxon>Asteraceae</taxon>
        <taxon>Asteroideae</taxon>
        <taxon>Anthemideae</taxon>
        <taxon>Artemisiinae</taxon>
        <taxon>Artemisia</taxon>
    </lineage>
</organism>